<proteinExistence type="predicted"/>
<sequence>MYKVTIAVAAMLGLAGCLSGEDTHGWSFTKSLPANFKGYGVQTVAAADGYPVRSGKTSQRFEVRAGDCSYSDDWSDCDNDRERHELKSVTDWLGGERWYHWSIYLPADYPNIYPVKVALGQFHQHRGHVVWMFQNNNGGYWVDNQVPGYTKDFKMILTDADMRGVWNDILVHVNWSDGEDGYFYVYVNGETEPRYAYTGQTKSTGKKVYYKYGLYRSFVSRRGGEEPAQVVYYDDLFAATTCAGLSENLRFDCAKIR</sequence>
<evidence type="ECO:0000313" key="1">
    <source>
        <dbReference type="EMBL" id="NMM42929.1"/>
    </source>
</evidence>
<dbReference type="Pfam" id="PF14099">
    <property type="entry name" value="Polysacc_lyase"/>
    <property type="match status" value="1"/>
</dbReference>
<gene>
    <name evidence="1" type="ORF">HH303_00460</name>
</gene>
<evidence type="ECO:0008006" key="3">
    <source>
        <dbReference type="Google" id="ProtNLM"/>
    </source>
</evidence>
<dbReference type="Proteomes" id="UP000539372">
    <property type="component" value="Unassembled WGS sequence"/>
</dbReference>
<keyword evidence="2" id="KW-1185">Reference proteome</keyword>
<dbReference type="PROSITE" id="PS51257">
    <property type="entry name" value="PROKAR_LIPOPROTEIN"/>
    <property type="match status" value="1"/>
</dbReference>
<accession>A0A7Y0DWJ7</accession>
<dbReference type="RefSeq" id="WP_169623244.1">
    <property type="nucleotide sequence ID" value="NZ_JABBNT010000001.1"/>
</dbReference>
<dbReference type="AlphaFoldDB" id="A0A7Y0DWJ7"/>
<dbReference type="Gene3D" id="2.60.120.200">
    <property type="match status" value="1"/>
</dbReference>
<dbReference type="EMBL" id="JABBNT010000001">
    <property type="protein sequence ID" value="NMM42929.1"/>
    <property type="molecule type" value="Genomic_DNA"/>
</dbReference>
<organism evidence="1 2">
    <name type="scientific">Pacificispira spongiicola</name>
    <dbReference type="NCBI Taxonomy" id="2729598"/>
    <lineage>
        <taxon>Bacteria</taxon>
        <taxon>Pseudomonadati</taxon>
        <taxon>Pseudomonadota</taxon>
        <taxon>Alphaproteobacteria</taxon>
        <taxon>Rhodospirillales</taxon>
        <taxon>Rhodospirillaceae</taxon>
        <taxon>Pacificispira</taxon>
    </lineage>
</organism>
<evidence type="ECO:0000313" key="2">
    <source>
        <dbReference type="Proteomes" id="UP000539372"/>
    </source>
</evidence>
<comment type="caution">
    <text evidence="1">The sequence shown here is derived from an EMBL/GenBank/DDBJ whole genome shotgun (WGS) entry which is preliminary data.</text>
</comment>
<protein>
    <recommendedName>
        <fullName evidence="3">Polysaccharide lyase</fullName>
    </recommendedName>
</protein>
<dbReference type="InterPro" id="IPR025975">
    <property type="entry name" value="Polysacc_lyase"/>
</dbReference>
<name>A0A7Y0DWJ7_9PROT</name>
<reference evidence="1 2" key="1">
    <citation type="submission" date="2020-04" db="EMBL/GenBank/DDBJ databases">
        <title>Rhodospirillaceae bacterium KN72 isolated from deep sea.</title>
        <authorList>
            <person name="Zhang D.-C."/>
        </authorList>
    </citation>
    <scope>NUCLEOTIDE SEQUENCE [LARGE SCALE GENOMIC DNA]</scope>
    <source>
        <strain evidence="1 2">KN72</strain>
    </source>
</reference>